<evidence type="ECO:0000256" key="7">
    <source>
        <dbReference type="ARBA" id="ARBA00023242"/>
    </source>
</evidence>
<dbReference type="Proteomes" id="UP000478052">
    <property type="component" value="Unassembled WGS sequence"/>
</dbReference>
<dbReference type="AlphaFoldDB" id="A0A6G0VZW4"/>
<protein>
    <submittedName>
        <fullName evidence="9">Protein ALP1-like</fullName>
    </submittedName>
</protein>
<keyword evidence="10" id="KW-1185">Reference proteome</keyword>
<dbReference type="InterPro" id="IPR027806">
    <property type="entry name" value="HARBI1_dom"/>
</dbReference>
<evidence type="ECO:0000313" key="10">
    <source>
        <dbReference type="Proteomes" id="UP000478052"/>
    </source>
</evidence>
<dbReference type="InterPro" id="IPR045249">
    <property type="entry name" value="HARBI1-like"/>
</dbReference>
<keyword evidence="4" id="KW-0540">Nuclease</keyword>
<keyword evidence="6" id="KW-0378">Hydrolase</keyword>
<evidence type="ECO:0000256" key="6">
    <source>
        <dbReference type="ARBA" id="ARBA00022801"/>
    </source>
</evidence>
<dbReference type="PANTHER" id="PTHR22930:SF269">
    <property type="entry name" value="NUCLEASE HARBI1-LIKE PROTEIN"/>
    <property type="match status" value="1"/>
</dbReference>
<dbReference type="GO" id="GO:0016787">
    <property type="term" value="F:hydrolase activity"/>
    <property type="evidence" value="ECO:0007669"/>
    <property type="project" value="UniProtKB-KW"/>
</dbReference>
<dbReference type="PANTHER" id="PTHR22930">
    <property type="match status" value="1"/>
</dbReference>
<keyword evidence="5" id="KW-0479">Metal-binding</keyword>
<evidence type="ECO:0000256" key="3">
    <source>
        <dbReference type="ARBA" id="ARBA00006958"/>
    </source>
</evidence>
<dbReference type="GO" id="GO:0004518">
    <property type="term" value="F:nuclease activity"/>
    <property type="evidence" value="ECO:0007669"/>
    <property type="project" value="UniProtKB-KW"/>
</dbReference>
<organism evidence="9 10">
    <name type="scientific">Aphis craccivora</name>
    <name type="common">Cowpea aphid</name>
    <dbReference type="NCBI Taxonomy" id="307492"/>
    <lineage>
        <taxon>Eukaryota</taxon>
        <taxon>Metazoa</taxon>
        <taxon>Ecdysozoa</taxon>
        <taxon>Arthropoda</taxon>
        <taxon>Hexapoda</taxon>
        <taxon>Insecta</taxon>
        <taxon>Pterygota</taxon>
        <taxon>Neoptera</taxon>
        <taxon>Paraneoptera</taxon>
        <taxon>Hemiptera</taxon>
        <taxon>Sternorrhyncha</taxon>
        <taxon>Aphidomorpha</taxon>
        <taxon>Aphidoidea</taxon>
        <taxon>Aphididae</taxon>
        <taxon>Aphidini</taxon>
        <taxon>Aphis</taxon>
        <taxon>Aphis</taxon>
    </lineage>
</organism>
<evidence type="ECO:0000256" key="2">
    <source>
        <dbReference type="ARBA" id="ARBA00004123"/>
    </source>
</evidence>
<proteinExistence type="inferred from homology"/>
<dbReference type="OrthoDB" id="6571700at2759"/>
<dbReference type="Pfam" id="PF13359">
    <property type="entry name" value="DDE_Tnp_4"/>
    <property type="match status" value="1"/>
</dbReference>
<name>A0A6G0VZW4_APHCR</name>
<accession>A0A6G0VZW4</accession>
<dbReference type="InterPro" id="IPR022048">
    <property type="entry name" value="Envelope_fusion-like"/>
</dbReference>
<gene>
    <name evidence="9" type="ORF">FWK35_00033642</name>
</gene>
<evidence type="ECO:0000256" key="1">
    <source>
        <dbReference type="ARBA" id="ARBA00001968"/>
    </source>
</evidence>
<dbReference type="GO" id="GO:0046872">
    <property type="term" value="F:metal ion binding"/>
    <property type="evidence" value="ECO:0007669"/>
    <property type="project" value="UniProtKB-KW"/>
</dbReference>
<evidence type="ECO:0000256" key="4">
    <source>
        <dbReference type="ARBA" id="ARBA00022722"/>
    </source>
</evidence>
<comment type="caution">
    <text evidence="9">The sequence shown here is derived from an EMBL/GenBank/DDBJ whole genome shotgun (WGS) entry which is preliminary data.</text>
</comment>
<feature type="domain" description="DDE Tnp4" evidence="8">
    <location>
        <begin position="294"/>
        <end position="457"/>
    </location>
</feature>
<dbReference type="GO" id="GO:0005634">
    <property type="term" value="C:nucleus"/>
    <property type="evidence" value="ECO:0007669"/>
    <property type="project" value="UniProtKB-SubCell"/>
</dbReference>
<evidence type="ECO:0000256" key="5">
    <source>
        <dbReference type="ARBA" id="ARBA00022723"/>
    </source>
</evidence>
<evidence type="ECO:0000259" key="8">
    <source>
        <dbReference type="Pfam" id="PF13359"/>
    </source>
</evidence>
<comment type="cofactor">
    <cofactor evidence="1">
        <name>a divalent metal cation</name>
        <dbReference type="ChEBI" id="CHEBI:60240"/>
    </cofactor>
</comment>
<keyword evidence="7" id="KW-0539">Nucleus</keyword>
<reference evidence="9 10" key="1">
    <citation type="submission" date="2019-08" db="EMBL/GenBank/DDBJ databases">
        <title>Whole genome of Aphis craccivora.</title>
        <authorList>
            <person name="Voronova N.V."/>
            <person name="Shulinski R.S."/>
            <person name="Bandarenka Y.V."/>
            <person name="Zhorov D.G."/>
            <person name="Warner D."/>
        </authorList>
    </citation>
    <scope>NUCLEOTIDE SEQUENCE [LARGE SCALE GENOMIC DNA]</scope>
    <source>
        <strain evidence="9">180601</strain>
        <tissue evidence="9">Whole Body</tissue>
    </source>
</reference>
<dbReference type="EMBL" id="VUJU01009954">
    <property type="protein sequence ID" value="KAF0716668.1"/>
    <property type="molecule type" value="Genomic_DNA"/>
</dbReference>
<comment type="subcellular location">
    <subcellularLocation>
        <location evidence="2">Nucleus</location>
    </subcellularLocation>
</comment>
<comment type="similarity">
    <text evidence="3">Belongs to the HARBI1 family.</text>
</comment>
<evidence type="ECO:0000313" key="9">
    <source>
        <dbReference type="EMBL" id="KAF0716668.1"/>
    </source>
</evidence>
<sequence length="620" mass="71989">MKAWYISIATYTYVAITKDRKQFTTYTEKQIKECTETAIYRVCKAPEPMQENNDNTPCEMQLFKGPKTLPVKCSVKKFSLGRNIYHRCLNKNTWIHVGDDTSTISCTDLAEPFVKEVKVSGAITIGQKRQIAAMLFLYRRIKKRKRNNRLHWVHPILTKRVEFGAFYTLFPKLREHGDKFSNYFRMSTTSFDELHLKLKDSIQRQDTFMRECIQPVQMLAITLRYLASGCSFVDLHYTFLLGVSTISKIVRVVCCAIWSVLRSECIPEPDKDKWKSIAKKFETRANFPNCIGAVDGKHVRIVHPLNSMHINYKGYSSIVLMAVADADYRFVYANIGAYGKDCDSNVFQKCQLWRSIVNGSMDIPEDKCLPGSQDQKIPYYLVGDEAFGLHKHLLKPYGGHSLTIKKRIFNYRLSRARRYVECTFGILSNKWRIFHRAINLDPDFATDIVKACVVLHNFVRDRDGFETEDMMSITGLESDPGNPPGEMRRNQATASAKNVRDVLSNYFMTENDFVPHTKMQNIFNKIPKHIHKYNMNEVWNNTSHMQLTDLHSVSKSLDEVQQMIDEEVIREQSQKHHNRQVIDIPRRLVQYSSPIRRVGRENYASRIYDEVPLRVPPSPR</sequence>
<dbReference type="Pfam" id="PF12259">
    <property type="entry name" value="Baculo_F"/>
    <property type="match status" value="1"/>
</dbReference>
<feature type="non-terminal residue" evidence="9">
    <location>
        <position position="620"/>
    </location>
</feature>